<dbReference type="PANTHER" id="PTHR20963:SF43">
    <property type="entry name" value="PUTATIVE (AFU_ORTHOLOGUE AFUA_7G01240)-RELATED"/>
    <property type="match status" value="1"/>
</dbReference>
<name>R4X8I6_TAPDE</name>
<evidence type="ECO:0008006" key="6">
    <source>
        <dbReference type="Google" id="ProtNLM"/>
    </source>
</evidence>
<dbReference type="STRING" id="1097556.R4X8I6"/>
<dbReference type="InterPro" id="IPR029033">
    <property type="entry name" value="His_PPase_superfam"/>
</dbReference>
<dbReference type="EMBL" id="CAHR02000052">
    <property type="protein sequence ID" value="CCG81640.1"/>
    <property type="molecule type" value="Genomic_DNA"/>
</dbReference>
<keyword evidence="3" id="KW-0732">Signal</keyword>
<feature type="signal peptide" evidence="3">
    <location>
        <begin position="1"/>
        <end position="16"/>
    </location>
</feature>
<accession>R4X8I6</accession>
<protein>
    <recommendedName>
        <fullName evidence="6">3-phytase</fullName>
    </recommendedName>
</protein>
<dbReference type="PANTHER" id="PTHR20963">
    <property type="entry name" value="MULTIPLE INOSITOL POLYPHOSPHATE PHOSPHATASE-RELATED"/>
    <property type="match status" value="1"/>
</dbReference>
<sequence length="563" mass="60769">MKLPLLLSIQAAAVSANPLDLFRRQAQATVTVTVPTSSTSNNLFPTSPEIFPGNTATGAPAGLAQTNPVNGYGLPNATQSYVAPNPLVTNEIIVDNTNNINIARNWGNLSPYEPAPGFGVEEYALPAQCSIKQVHILHRHGARYPTADASTAGLAIALKNATNASFTGPLSFLNGFTYKLGAEILVPVGRQQLFDSGVQASYQYKYLYNTSAPKIVARTTSQDRILKSAEYWLAGFFGFEWSDYANLEVIIEGTGFNNSLASYDTCANNNKPATLTASGVMSAWENIYLRQALTRLQANTKGFNWTIPLVYAAQQMCPYETVALGYSAFCQLFTAAEWQGFEYSVDISFEQGGGLGSAQGRASGIGYVDELIDRITNMMPNSTIEGVNKTLDLNSTFFPLGQTIYFDATHDIDISYTLAALGLSQFGAVLPSTGPPANQQFIASNLVPFGARLITEVISCSTPINAQHLPVTSGNSTGNTTYIHLSANQRTIPFGASFSVCGNRADGWCELNNFLAAEANRTTLAEYNFSCFGNYSVSANITDGRPYSKRSSIPLEKFDELYL</sequence>
<evidence type="ECO:0000256" key="1">
    <source>
        <dbReference type="ARBA" id="ARBA00005375"/>
    </source>
</evidence>
<keyword evidence="5" id="KW-1185">Reference proteome</keyword>
<evidence type="ECO:0000256" key="2">
    <source>
        <dbReference type="ARBA" id="ARBA00022801"/>
    </source>
</evidence>
<dbReference type="AlphaFoldDB" id="R4X8I6"/>
<evidence type="ECO:0000256" key="3">
    <source>
        <dbReference type="SAM" id="SignalP"/>
    </source>
</evidence>
<dbReference type="InterPro" id="IPR033379">
    <property type="entry name" value="Acid_Pase_AS"/>
</dbReference>
<reference evidence="4 5" key="1">
    <citation type="journal article" date="2013" name="MBio">
        <title>Genome sequencing of the plant pathogen Taphrina deformans, the causal agent of peach leaf curl.</title>
        <authorList>
            <person name="Cisse O.H."/>
            <person name="Almeida J.M.G.C.F."/>
            <person name="Fonseca A."/>
            <person name="Kumar A.A."/>
            <person name="Salojaervi J."/>
            <person name="Overmyer K."/>
            <person name="Hauser P.M."/>
            <person name="Pagni M."/>
        </authorList>
    </citation>
    <scope>NUCLEOTIDE SEQUENCE [LARGE SCALE GENOMIC DNA]</scope>
    <source>
        <strain evidence="5">PYCC 5710 / ATCC 11124 / CBS 356.35 / IMI 108563 / JCM 9778 / NBRC 8474</strain>
    </source>
</reference>
<proteinExistence type="inferred from homology"/>
<dbReference type="Pfam" id="PF00328">
    <property type="entry name" value="His_Phos_2"/>
    <property type="match status" value="1"/>
</dbReference>
<dbReference type="VEuPathDB" id="FungiDB:TAPDE_001453"/>
<feature type="chain" id="PRO_5004373211" description="3-phytase" evidence="3">
    <location>
        <begin position="17"/>
        <end position="563"/>
    </location>
</feature>
<keyword evidence="2" id="KW-0378">Hydrolase</keyword>
<dbReference type="Proteomes" id="UP000013776">
    <property type="component" value="Unassembled WGS sequence"/>
</dbReference>
<organism evidence="4 5">
    <name type="scientific">Taphrina deformans (strain PYCC 5710 / ATCC 11124 / CBS 356.35 / IMI 108563 / JCM 9778 / NBRC 8474)</name>
    <name type="common">Peach leaf curl fungus</name>
    <name type="synonym">Lalaria deformans</name>
    <dbReference type="NCBI Taxonomy" id="1097556"/>
    <lineage>
        <taxon>Eukaryota</taxon>
        <taxon>Fungi</taxon>
        <taxon>Dikarya</taxon>
        <taxon>Ascomycota</taxon>
        <taxon>Taphrinomycotina</taxon>
        <taxon>Taphrinomycetes</taxon>
        <taxon>Taphrinales</taxon>
        <taxon>Taphrinaceae</taxon>
        <taxon>Taphrina</taxon>
    </lineage>
</organism>
<dbReference type="GO" id="GO:0003993">
    <property type="term" value="F:acid phosphatase activity"/>
    <property type="evidence" value="ECO:0007669"/>
    <property type="project" value="TreeGrafter"/>
</dbReference>
<dbReference type="PROSITE" id="PS00616">
    <property type="entry name" value="HIS_ACID_PHOSPHAT_1"/>
    <property type="match status" value="1"/>
</dbReference>
<dbReference type="InterPro" id="IPR000560">
    <property type="entry name" value="His_Pase_clade-2"/>
</dbReference>
<dbReference type="SUPFAM" id="SSF53254">
    <property type="entry name" value="Phosphoglycerate mutase-like"/>
    <property type="match status" value="1"/>
</dbReference>
<evidence type="ECO:0000313" key="5">
    <source>
        <dbReference type="Proteomes" id="UP000013776"/>
    </source>
</evidence>
<dbReference type="Gene3D" id="3.40.50.1240">
    <property type="entry name" value="Phosphoglycerate mutase-like"/>
    <property type="match status" value="1"/>
</dbReference>
<comment type="similarity">
    <text evidence="1">Belongs to the histidine acid phosphatase family.</text>
</comment>
<dbReference type="CDD" id="cd07061">
    <property type="entry name" value="HP_HAP_like"/>
    <property type="match status" value="1"/>
</dbReference>
<dbReference type="eggNOG" id="KOG1382">
    <property type="taxonomic scope" value="Eukaryota"/>
</dbReference>
<gene>
    <name evidence="4" type="ORF">TAPDE_001453</name>
</gene>
<comment type="caution">
    <text evidence="4">The sequence shown here is derived from an EMBL/GenBank/DDBJ whole genome shotgun (WGS) entry which is preliminary data.</text>
</comment>
<dbReference type="OrthoDB" id="6509975at2759"/>
<evidence type="ECO:0000313" key="4">
    <source>
        <dbReference type="EMBL" id="CCG81640.1"/>
    </source>
</evidence>